<dbReference type="GO" id="GO:0035435">
    <property type="term" value="P:phosphate ion transmembrane transport"/>
    <property type="evidence" value="ECO:0007669"/>
    <property type="project" value="InterPro"/>
</dbReference>
<dbReference type="AlphaFoldDB" id="A0A6I1GNT9"/>
<evidence type="ECO:0000256" key="5">
    <source>
        <dbReference type="SAM" id="SignalP"/>
    </source>
</evidence>
<dbReference type="Gene3D" id="3.40.190.10">
    <property type="entry name" value="Periplasmic binding protein-like II"/>
    <property type="match status" value="2"/>
</dbReference>
<dbReference type="PANTHER" id="PTHR42996:SF1">
    <property type="entry name" value="PHOSPHATE-BINDING PROTEIN PSTS"/>
    <property type="match status" value="1"/>
</dbReference>
<dbReference type="CDD" id="cd13565">
    <property type="entry name" value="PBP2_PstS"/>
    <property type="match status" value="1"/>
</dbReference>
<feature type="domain" description="PBP" evidence="6">
    <location>
        <begin position="40"/>
        <end position="342"/>
    </location>
</feature>
<keyword evidence="8" id="KW-1185">Reference proteome</keyword>
<dbReference type="PROSITE" id="PS51257">
    <property type="entry name" value="PROKAR_LIPOPROTEIN"/>
    <property type="match status" value="1"/>
</dbReference>
<protein>
    <recommendedName>
        <fullName evidence="4">Phosphate-binding protein</fullName>
    </recommendedName>
</protein>
<evidence type="ECO:0000259" key="6">
    <source>
        <dbReference type="Pfam" id="PF12849"/>
    </source>
</evidence>
<dbReference type="Proteomes" id="UP000441772">
    <property type="component" value="Unassembled WGS sequence"/>
</dbReference>
<organism evidence="7 8">
    <name type="scientific">Bifidobacterium leontopitheci</name>
    <dbReference type="NCBI Taxonomy" id="2650774"/>
    <lineage>
        <taxon>Bacteria</taxon>
        <taxon>Bacillati</taxon>
        <taxon>Actinomycetota</taxon>
        <taxon>Actinomycetes</taxon>
        <taxon>Bifidobacteriales</taxon>
        <taxon>Bifidobacteriaceae</taxon>
        <taxon>Bifidobacterium</taxon>
    </lineage>
</organism>
<dbReference type="RefSeq" id="WP_152235101.1">
    <property type="nucleotide sequence ID" value="NZ_JBHSKZ010000025.1"/>
</dbReference>
<dbReference type="GO" id="GO:0042301">
    <property type="term" value="F:phosphate ion binding"/>
    <property type="evidence" value="ECO:0007669"/>
    <property type="project" value="InterPro"/>
</dbReference>
<dbReference type="GO" id="GO:0043190">
    <property type="term" value="C:ATP-binding cassette (ABC) transporter complex"/>
    <property type="evidence" value="ECO:0007669"/>
    <property type="project" value="InterPro"/>
</dbReference>
<evidence type="ECO:0000256" key="3">
    <source>
        <dbReference type="ARBA" id="ARBA00022592"/>
    </source>
</evidence>
<evidence type="ECO:0000256" key="1">
    <source>
        <dbReference type="ARBA" id="ARBA00008725"/>
    </source>
</evidence>
<dbReference type="PANTHER" id="PTHR42996">
    <property type="entry name" value="PHOSPHATE-BINDING PROTEIN PSTS"/>
    <property type="match status" value="1"/>
</dbReference>
<feature type="signal peptide" evidence="5">
    <location>
        <begin position="1"/>
        <end position="23"/>
    </location>
</feature>
<comment type="caution">
    <text evidence="7">The sequence shown here is derived from an EMBL/GenBank/DDBJ whole genome shotgun (WGS) entry which is preliminary data.</text>
</comment>
<dbReference type="SUPFAM" id="SSF53850">
    <property type="entry name" value="Periplasmic binding protein-like II"/>
    <property type="match status" value="1"/>
</dbReference>
<dbReference type="InterPro" id="IPR050962">
    <property type="entry name" value="Phosphate-bind_PstS"/>
</dbReference>
<keyword evidence="3 4" id="KW-0592">Phosphate transport</keyword>
<evidence type="ECO:0000256" key="2">
    <source>
        <dbReference type="ARBA" id="ARBA00022448"/>
    </source>
</evidence>
<sequence>MRKNLFIRSVAAVSGIVMLASLAACGDNTSAGSNSASKNTETEKISGNFAGAGASSQQAAVDAWIDGYRSIQSGAKVTYNPTGSGAGVTTFLSGATAWAGSDKALGDDEVTKSEAVCTSGTAFDVPVYISPIAVVFNLKGISDAGKHINLDAETIAKIFDGKITKWNDPAIADQNKDLTLPSTDIKVVHRSDKSGTTQNFVSYFKDVAPDAWPYDLSENWPNNVGQGAAKTSGVVSTVSQADGTIGYADFSAVGKLGTVAVKVGDNYNEISAEAGSKVIEDSQLDDSVKGDNRVVVKINHETTAEGAYPIVLVSYDIACPAYKDANTAKFVKSWLTYVTSDEGQQTASSAAGSAPLPKNIYEKVQKSIEAIKTK</sequence>
<keyword evidence="5" id="KW-0732">Signal</keyword>
<gene>
    <name evidence="7" type="ORF">F7D09_1736</name>
</gene>
<reference evidence="7 8" key="1">
    <citation type="submission" date="2019-09" db="EMBL/GenBank/DDBJ databases">
        <title>Characterization of the phylogenetic diversity of two novel species belonging to the genus Bifidobacterium: Bifidobacterium cebidarum sp. nov. and Bifidobacterium leontopitheci sp. nov.</title>
        <authorList>
            <person name="Lugli G.A."/>
            <person name="Duranti S."/>
            <person name="Milani C."/>
            <person name="Turroni F."/>
            <person name="Ventura M."/>
        </authorList>
    </citation>
    <scope>NUCLEOTIDE SEQUENCE [LARGE SCALE GENOMIC DNA]</scope>
    <source>
        <strain evidence="7 8">LMG 31471</strain>
    </source>
</reference>
<comment type="similarity">
    <text evidence="1 4">Belongs to the PstS family.</text>
</comment>
<accession>A0A6I1GNT9</accession>
<feature type="chain" id="PRO_5026063721" description="Phosphate-binding protein" evidence="5">
    <location>
        <begin position="24"/>
        <end position="374"/>
    </location>
</feature>
<dbReference type="Pfam" id="PF12849">
    <property type="entry name" value="PBP_like_2"/>
    <property type="match status" value="1"/>
</dbReference>
<evidence type="ECO:0000313" key="8">
    <source>
        <dbReference type="Proteomes" id="UP000441772"/>
    </source>
</evidence>
<evidence type="ECO:0000256" key="4">
    <source>
        <dbReference type="PIRNR" id="PIRNR002756"/>
    </source>
</evidence>
<dbReference type="PIRSF" id="PIRSF002756">
    <property type="entry name" value="PstS"/>
    <property type="match status" value="1"/>
</dbReference>
<dbReference type="InterPro" id="IPR005673">
    <property type="entry name" value="ABC_phos-bd_PstS"/>
</dbReference>
<dbReference type="EMBL" id="WBVT01000033">
    <property type="protein sequence ID" value="KAB7789738.1"/>
    <property type="molecule type" value="Genomic_DNA"/>
</dbReference>
<proteinExistence type="inferred from homology"/>
<evidence type="ECO:0000313" key="7">
    <source>
        <dbReference type="EMBL" id="KAB7789738.1"/>
    </source>
</evidence>
<name>A0A6I1GNT9_9BIFI</name>
<dbReference type="InterPro" id="IPR024370">
    <property type="entry name" value="PBP_domain"/>
</dbReference>
<keyword evidence="2 4" id="KW-0813">Transport</keyword>